<keyword evidence="2" id="KW-1185">Reference proteome</keyword>
<name>A0ABU4G5D8_9BACL</name>
<protein>
    <submittedName>
        <fullName evidence="1">Helix-turn-helix domain-containing protein</fullName>
    </submittedName>
</protein>
<sequence>MTTYLLNTESTYKTLQPFKSIEDHNANIAAIREQFNDQLTKSEKEVLDVLSRYSAKYFGLSYLSKSKIAEMIGISRRTVIRACLKFEQLGFIKQYKLKRAKGDKRQSTNAIVFVDVTPQCHTELSHQEALPKAPEKTNRLKDNTYPEALQCFYSHFKQRIVSMIGKVDQNLISKLFGIYKAQSIKMLRFSIYTDKVSELEALSMQALSITLKATQNKPIRSLTGFYSGVYSRLIERHIIGIERSYMAVKSHTELEWFMPSYRTE</sequence>
<organism evidence="1 2">
    <name type="scientific">Sporosarcina saromensis</name>
    <dbReference type="NCBI Taxonomy" id="359365"/>
    <lineage>
        <taxon>Bacteria</taxon>
        <taxon>Bacillati</taxon>
        <taxon>Bacillota</taxon>
        <taxon>Bacilli</taxon>
        <taxon>Bacillales</taxon>
        <taxon>Caryophanaceae</taxon>
        <taxon>Sporosarcina</taxon>
    </lineage>
</organism>
<dbReference type="SUPFAM" id="SSF46785">
    <property type="entry name" value="Winged helix' DNA-binding domain"/>
    <property type="match status" value="1"/>
</dbReference>
<proteinExistence type="predicted"/>
<gene>
    <name evidence="1" type="ORF">QT711_03260</name>
</gene>
<evidence type="ECO:0000313" key="2">
    <source>
        <dbReference type="Proteomes" id="UP001282284"/>
    </source>
</evidence>
<evidence type="ECO:0000313" key="1">
    <source>
        <dbReference type="EMBL" id="MDW0112189.1"/>
    </source>
</evidence>
<dbReference type="InterPro" id="IPR036390">
    <property type="entry name" value="WH_DNA-bd_sf"/>
</dbReference>
<dbReference type="EMBL" id="JAUBDI010000002">
    <property type="protein sequence ID" value="MDW0112189.1"/>
    <property type="molecule type" value="Genomic_DNA"/>
</dbReference>
<dbReference type="Proteomes" id="UP001282284">
    <property type="component" value="Unassembled WGS sequence"/>
</dbReference>
<dbReference type="RefSeq" id="WP_317942083.1">
    <property type="nucleotide sequence ID" value="NZ_JAUBDI010000002.1"/>
</dbReference>
<comment type="caution">
    <text evidence="1">The sequence shown here is derived from an EMBL/GenBank/DDBJ whole genome shotgun (WGS) entry which is preliminary data.</text>
</comment>
<reference evidence="1 2" key="1">
    <citation type="submission" date="2023-06" db="EMBL/GenBank/DDBJ databases">
        <title>Sporosarcina sp. nov., isolated from Korean traditional fermented seafood 'Jeotgal'.</title>
        <authorList>
            <person name="Yang A.I."/>
            <person name="Shin N.-R."/>
        </authorList>
    </citation>
    <scope>NUCLEOTIDE SEQUENCE [LARGE SCALE GENOMIC DNA]</scope>
    <source>
        <strain evidence="1 2">KCTC13119</strain>
    </source>
</reference>
<accession>A0ABU4G5D8</accession>
<dbReference type="InterPro" id="IPR036388">
    <property type="entry name" value="WH-like_DNA-bd_sf"/>
</dbReference>
<dbReference type="Gene3D" id="1.10.10.10">
    <property type="entry name" value="Winged helix-like DNA-binding domain superfamily/Winged helix DNA-binding domain"/>
    <property type="match status" value="1"/>
</dbReference>